<protein>
    <submittedName>
        <fullName evidence="1">Uncharacterized protein</fullName>
    </submittedName>
</protein>
<dbReference type="RefSeq" id="WP_328957870.1">
    <property type="nucleotide sequence ID" value="NZ_CP108110.1"/>
</dbReference>
<dbReference type="EMBL" id="CP108110">
    <property type="protein sequence ID" value="WUQ87309.1"/>
    <property type="molecule type" value="Genomic_DNA"/>
</dbReference>
<evidence type="ECO:0000313" key="1">
    <source>
        <dbReference type="EMBL" id="WUQ87309.1"/>
    </source>
</evidence>
<name>A0ABZ1U8P1_9ACTN</name>
<reference evidence="1" key="1">
    <citation type="submission" date="2022-10" db="EMBL/GenBank/DDBJ databases">
        <title>The complete genomes of actinobacterial strains from the NBC collection.</title>
        <authorList>
            <person name="Joergensen T.S."/>
            <person name="Alvarez Arevalo M."/>
            <person name="Sterndorff E.B."/>
            <person name="Faurdal D."/>
            <person name="Vuksanovic O."/>
            <person name="Mourched A.-S."/>
            <person name="Charusanti P."/>
            <person name="Shaw S."/>
            <person name="Blin K."/>
            <person name="Weber T."/>
        </authorList>
    </citation>
    <scope>NUCLEOTIDE SEQUENCE</scope>
    <source>
        <strain evidence="1">NBC_00222</strain>
    </source>
</reference>
<accession>A0ABZ1U8P1</accession>
<proteinExistence type="predicted"/>
<gene>
    <name evidence="1" type="ORF">OHA16_32720</name>
</gene>
<keyword evidence="2" id="KW-1185">Reference proteome</keyword>
<evidence type="ECO:0000313" key="2">
    <source>
        <dbReference type="Proteomes" id="UP001432222"/>
    </source>
</evidence>
<sequence>MSCCSTEGTCSTGAEAVDVVVDGEVDADTVVAEADADRVPAQRV</sequence>
<dbReference type="Proteomes" id="UP001432222">
    <property type="component" value="Chromosome"/>
</dbReference>
<organism evidence="1 2">
    <name type="scientific">Kitasatospora purpeofusca</name>
    <dbReference type="NCBI Taxonomy" id="67352"/>
    <lineage>
        <taxon>Bacteria</taxon>
        <taxon>Bacillati</taxon>
        <taxon>Actinomycetota</taxon>
        <taxon>Actinomycetes</taxon>
        <taxon>Kitasatosporales</taxon>
        <taxon>Streptomycetaceae</taxon>
        <taxon>Kitasatospora</taxon>
    </lineage>
</organism>